<dbReference type="Proteomes" id="UP000050911">
    <property type="component" value="Unassembled WGS sequence"/>
</dbReference>
<keyword evidence="6" id="KW-0464">Manganese</keyword>
<evidence type="ECO:0000259" key="9">
    <source>
        <dbReference type="PROSITE" id="PS51746"/>
    </source>
</evidence>
<reference evidence="10 11" key="1">
    <citation type="journal article" date="2015" name="Genome Announc.">
        <title>Expanding the biotechnology potential of lactobacilli through comparative genomics of 213 strains and associated genera.</title>
        <authorList>
            <person name="Sun Z."/>
            <person name="Harris H.M."/>
            <person name="McCann A."/>
            <person name="Guo C."/>
            <person name="Argimon S."/>
            <person name="Zhang W."/>
            <person name="Yang X."/>
            <person name="Jeffery I.B."/>
            <person name="Cooney J.C."/>
            <person name="Kagawa T.F."/>
            <person name="Liu W."/>
            <person name="Song Y."/>
            <person name="Salvetti E."/>
            <person name="Wrobel A."/>
            <person name="Rasinkangas P."/>
            <person name="Parkhill J."/>
            <person name="Rea M.C."/>
            <person name="O'Sullivan O."/>
            <person name="Ritari J."/>
            <person name="Douillard F.P."/>
            <person name="Paul Ross R."/>
            <person name="Yang R."/>
            <person name="Briner A.E."/>
            <person name="Felis G.E."/>
            <person name="de Vos W.M."/>
            <person name="Barrangou R."/>
            <person name="Klaenhammer T.R."/>
            <person name="Caufield P.W."/>
            <person name="Cui Y."/>
            <person name="Zhang H."/>
            <person name="O'Toole P.W."/>
        </authorList>
    </citation>
    <scope>NUCLEOTIDE SEQUENCE [LARGE SCALE GENOMIC DNA]</scope>
    <source>
        <strain evidence="10 11">JCM 15530</strain>
    </source>
</reference>
<evidence type="ECO:0000256" key="3">
    <source>
        <dbReference type="ARBA" id="ARBA00022723"/>
    </source>
</evidence>
<comment type="caution">
    <text evidence="10">The sequence shown here is derived from an EMBL/GenBank/DDBJ whole genome shotgun (WGS) entry which is preliminary data.</text>
</comment>
<gene>
    <name evidence="10" type="ORF">FC96_GL000208</name>
</gene>
<evidence type="ECO:0000256" key="1">
    <source>
        <dbReference type="ARBA" id="ARBA00001936"/>
    </source>
</evidence>
<dbReference type="STRING" id="1302272.FC96_GL000208"/>
<dbReference type="RefSeq" id="WP_056941679.1">
    <property type="nucleotide sequence ID" value="NZ_AZCX01000001.1"/>
</dbReference>
<dbReference type="InterPro" id="IPR036457">
    <property type="entry name" value="PPM-type-like_dom_sf"/>
</dbReference>
<sequence length="248" mass="26921">MQVAYQTAIGKRRSDNQDNVGVFTNRAGVTLAIIADGIGGNQGGDVASDMAVSHFGHDFEVTDFTHFDAASAWLKAQVNTENDLIYKQAQEFADLKGMGTTVVIAMVFETELLIGNIGDSRAYLLRKADFSQLTEDHSLVNELVKRGELSKQAAKVHPQKNVITRSLGVGTSVQIDLRYQELTAGDQLLLCSDGLTNMVSDSDIMQVLQRPLPLATKCDELIQMANAAGGLDNISVIIIDHEPEVSDR</sequence>
<feature type="domain" description="PPM-type phosphatase" evidence="9">
    <location>
        <begin position="2"/>
        <end position="241"/>
    </location>
</feature>
<dbReference type="GO" id="GO:0046872">
    <property type="term" value="F:metal ion binding"/>
    <property type="evidence" value="ECO:0007669"/>
    <property type="project" value="UniProtKB-KW"/>
</dbReference>
<dbReference type="SMART" id="SM00331">
    <property type="entry name" value="PP2C_SIG"/>
    <property type="match status" value="1"/>
</dbReference>
<keyword evidence="3" id="KW-0479">Metal-binding</keyword>
<evidence type="ECO:0000256" key="2">
    <source>
        <dbReference type="ARBA" id="ARBA00013081"/>
    </source>
</evidence>
<comment type="catalytic activity">
    <reaction evidence="8">
        <text>O-phospho-L-threonyl-[protein] + H2O = L-threonyl-[protein] + phosphate</text>
        <dbReference type="Rhea" id="RHEA:47004"/>
        <dbReference type="Rhea" id="RHEA-COMP:11060"/>
        <dbReference type="Rhea" id="RHEA-COMP:11605"/>
        <dbReference type="ChEBI" id="CHEBI:15377"/>
        <dbReference type="ChEBI" id="CHEBI:30013"/>
        <dbReference type="ChEBI" id="CHEBI:43474"/>
        <dbReference type="ChEBI" id="CHEBI:61977"/>
        <dbReference type="EC" id="3.1.3.16"/>
    </reaction>
</comment>
<dbReference type="AlphaFoldDB" id="A0A0R1HZ96"/>
<evidence type="ECO:0000313" key="10">
    <source>
        <dbReference type="EMBL" id="KRK49284.1"/>
    </source>
</evidence>
<evidence type="ECO:0000256" key="7">
    <source>
        <dbReference type="ARBA" id="ARBA00047761"/>
    </source>
</evidence>
<dbReference type="Pfam" id="PF13672">
    <property type="entry name" value="PP2C_2"/>
    <property type="match status" value="1"/>
</dbReference>
<evidence type="ECO:0000256" key="8">
    <source>
        <dbReference type="ARBA" id="ARBA00048336"/>
    </source>
</evidence>
<dbReference type="OrthoDB" id="9801841at2"/>
<dbReference type="FunFam" id="3.60.40.10:FF:000002">
    <property type="entry name" value="Serine/threonine phosphatase stp"/>
    <property type="match status" value="1"/>
</dbReference>
<evidence type="ECO:0000256" key="5">
    <source>
        <dbReference type="ARBA" id="ARBA00022912"/>
    </source>
</evidence>
<dbReference type="InterPro" id="IPR015655">
    <property type="entry name" value="PP2C"/>
</dbReference>
<dbReference type="PATRIC" id="fig|1302272.5.peg.205"/>
<dbReference type="EC" id="3.1.3.16" evidence="2"/>
<dbReference type="CDD" id="cd00143">
    <property type="entry name" value="PP2Cc"/>
    <property type="match status" value="1"/>
</dbReference>
<name>A0A0R1HZ96_9LACO</name>
<dbReference type="InterPro" id="IPR001932">
    <property type="entry name" value="PPM-type_phosphatase-like_dom"/>
</dbReference>
<evidence type="ECO:0000256" key="6">
    <source>
        <dbReference type="ARBA" id="ARBA00023211"/>
    </source>
</evidence>
<keyword evidence="4" id="KW-0378">Hydrolase</keyword>
<keyword evidence="5" id="KW-0904">Protein phosphatase</keyword>
<dbReference type="NCBIfam" id="NF033484">
    <property type="entry name" value="Stp1_PP2C_phos"/>
    <property type="match status" value="1"/>
</dbReference>
<dbReference type="SMART" id="SM00332">
    <property type="entry name" value="PP2Cc"/>
    <property type="match status" value="1"/>
</dbReference>
<evidence type="ECO:0000313" key="11">
    <source>
        <dbReference type="Proteomes" id="UP000050911"/>
    </source>
</evidence>
<accession>A0A0R1HZ96</accession>
<dbReference type="PROSITE" id="PS51746">
    <property type="entry name" value="PPM_2"/>
    <property type="match status" value="1"/>
</dbReference>
<comment type="catalytic activity">
    <reaction evidence="7">
        <text>O-phospho-L-seryl-[protein] + H2O = L-seryl-[protein] + phosphate</text>
        <dbReference type="Rhea" id="RHEA:20629"/>
        <dbReference type="Rhea" id="RHEA-COMP:9863"/>
        <dbReference type="Rhea" id="RHEA-COMP:11604"/>
        <dbReference type="ChEBI" id="CHEBI:15377"/>
        <dbReference type="ChEBI" id="CHEBI:29999"/>
        <dbReference type="ChEBI" id="CHEBI:43474"/>
        <dbReference type="ChEBI" id="CHEBI:83421"/>
        <dbReference type="EC" id="3.1.3.16"/>
    </reaction>
</comment>
<keyword evidence="11" id="KW-1185">Reference proteome</keyword>
<dbReference type="PANTHER" id="PTHR47992">
    <property type="entry name" value="PROTEIN PHOSPHATASE"/>
    <property type="match status" value="1"/>
</dbReference>
<comment type="cofactor">
    <cofactor evidence="1">
        <name>Mn(2+)</name>
        <dbReference type="ChEBI" id="CHEBI:29035"/>
    </cofactor>
</comment>
<dbReference type="GO" id="GO:0004722">
    <property type="term" value="F:protein serine/threonine phosphatase activity"/>
    <property type="evidence" value="ECO:0007669"/>
    <property type="project" value="UniProtKB-EC"/>
</dbReference>
<evidence type="ECO:0000256" key="4">
    <source>
        <dbReference type="ARBA" id="ARBA00022801"/>
    </source>
</evidence>
<dbReference type="SUPFAM" id="SSF81606">
    <property type="entry name" value="PP2C-like"/>
    <property type="match status" value="1"/>
</dbReference>
<protein>
    <recommendedName>
        <fullName evidence="2">protein-serine/threonine phosphatase</fullName>
        <ecNumber evidence="2">3.1.3.16</ecNumber>
    </recommendedName>
</protein>
<dbReference type="EMBL" id="AZCX01000001">
    <property type="protein sequence ID" value="KRK49284.1"/>
    <property type="molecule type" value="Genomic_DNA"/>
</dbReference>
<dbReference type="Gene3D" id="3.60.40.10">
    <property type="entry name" value="PPM-type phosphatase domain"/>
    <property type="match status" value="1"/>
</dbReference>
<proteinExistence type="predicted"/>
<organism evidence="10 11">
    <name type="scientific">Secundilactobacillus kimchicus JCM 15530</name>
    <dbReference type="NCBI Taxonomy" id="1302272"/>
    <lineage>
        <taxon>Bacteria</taxon>
        <taxon>Bacillati</taxon>
        <taxon>Bacillota</taxon>
        <taxon>Bacilli</taxon>
        <taxon>Lactobacillales</taxon>
        <taxon>Lactobacillaceae</taxon>
        <taxon>Secundilactobacillus</taxon>
    </lineage>
</organism>